<keyword evidence="6" id="KW-0963">Cytoplasm</keyword>
<name>A0ABQ9XJC6_9EUKA</name>
<gene>
    <name evidence="12" type="ORF">BLNAU_12503</name>
</gene>
<accession>A0ABQ9XJC6</accession>
<keyword evidence="5" id="KW-0158">Chromosome</keyword>
<feature type="compositionally biased region" description="Acidic residues" evidence="11">
    <location>
        <begin position="731"/>
        <end position="749"/>
    </location>
</feature>
<evidence type="ECO:0000256" key="9">
    <source>
        <dbReference type="ARBA" id="ARBA00023067"/>
    </source>
</evidence>
<keyword evidence="7" id="KW-0132">Cell division</keyword>
<reference evidence="12 13" key="1">
    <citation type="journal article" date="2022" name="bioRxiv">
        <title>Genomics of Preaxostyla Flagellates Illuminates Evolutionary Transitions and the Path Towards Mitochondrial Loss.</title>
        <authorList>
            <person name="Novak L.V.F."/>
            <person name="Treitli S.C."/>
            <person name="Pyrih J."/>
            <person name="Halakuc P."/>
            <person name="Pipaliya S.V."/>
            <person name="Vacek V."/>
            <person name="Brzon O."/>
            <person name="Soukal P."/>
            <person name="Eme L."/>
            <person name="Dacks J.B."/>
            <person name="Karnkowska A."/>
            <person name="Elias M."/>
            <person name="Hampl V."/>
        </authorList>
    </citation>
    <scope>NUCLEOTIDE SEQUENCE [LARGE SCALE GENOMIC DNA]</scope>
    <source>
        <strain evidence="12">NAU3</strain>
        <tissue evidence="12">Gut</tissue>
    </source>
</reference>
<evidence type="ECO:0000256" key="3">
    <source>
        <dbReference type="ARBA" id="ARBA00009471"/>
    </source>
</evidence>
<protein>
    <recommendedName>
        <fullName evidence="4">Condensin complex subunit 2</fullName>
    </recommendedName>
</protein>
<feature type="region of interest" description="Disordered" evidence="11">
    <location>
        <begin position="223"/>
        <end position="247"/>
    </location>
</feature>
<feature type="region of interest" description="Disordered" evidence="11">
    <location>
        <begin position="707"/>
        <end position="749"/>
    </location>
</feature>
<evidence type="ECO:0000256" key="5">
    <source>
        <dbReference type="ARBA" id="ARBA00022454"/>
    </source>
</evidence>
<evidence type="ECO:0000256" key="6">
    <source>
        <dbReference type="ARBA" id="ARBA00022490"/>
    </source>
</evidence>
<evidence type="ECO:0000256" key="11">
    <source>
        <dbReference type="SAM" id="MobiDB-lite"/>
    </source>
</evidence>
<evidence type="ECO:0000256" key="1">
    <source>
        <dbReference type="ARBA" id="ARBA00004286"/>
    </source>
</evidence>
<evidence type="ECO:0000256" key="8">
    <source>
        <dbReference type="ARBA" id="ARBA00022776"/>
    </source>
</evidence>
<dbReference type="EMBL" id="JARBJD010000102">
    <property type="protein sequence ID" value="KAK2952537.1"/>
    <property type="molecule type" value="Genomic_DNA"/>
</dbReference>
<evidence type="ECO:0000313" key="12">
    <source>
        <dbReference type="EMBL" id="KAK2952537.1"/>
    </source>
</evidence>
<dbReference type="PANTHER" id="PTHR13108">
    <property type="entry name" value="CONDENSIN COMPLEX SUBUNIT 2"/>
    <property type="match status" value="1"/>
</dbReference>
<evidence type="ECO:0000256" key="10">
    <source>
        <dbReference type="ARBA" id="ARBA00023306"/>
    </source>
</evidence>
<keyword evidence="13" id="KW-1185">Reference proteome</keyword>
<sequence length="1013" mass="112206">MAASKDSNVLQEYQAMIRMSAENKINTKNTWSLRLIDLLDDILQTQEEGGRTNFQLASSTLNASVQIYGTRVDSVHSDAYKILGGLVSADSIKPSDLFEGQGTKGSGGRHGNKQLASIESTLEPRLEQTTISAFDDVLYPDPVIRRTMGNGEEGTLATSLIVNLENGIETTLMYDSDAIAENDFRRERLFLDSVHALMRGDSKVDEQTFVLAVPSVDLSVFSSVQPTPPPQPKPSLSTVSAKSTSITETVHPVPAVSDLETIDEGMAVDLSDDEDDVIQYGQDFADTDNDNQSFDNQSTPNSQNEKGPDGNPLFRRSTIELAEALAFWDQSEHADENKEDNPQYLLQTPRARRQSVDIDSVMRFALSRTDAENDLLSALSLVKTANQTGYFEDEKDAVEEGMLKDENSDQDSNSDGVNSPSNVARQQEMEKKRALNDLIALQNNVLSSAHSLLEPTHWKGKTKKPVRVAAKATAEDGKAGGKGKKNKKAKKGSKDDGIVKKRTSRQLDFENPVFIPVAAAAKQDQIKQMEKQNKGTDRITCPFAFLKPQRNVFGGNTSTFNLTRFMTRRKGLTQKQNLSITPETFTTLSLFPHPPTIVFPAGAQKSELGDFIPSTDMSSAVRIAEAIAFAQSHNTDTHITSALFPSPALIQRQPRLKDDVSMDRDSRENNEDGFVNEEDKLVEQEGAVEGLVESMNNILSGELMGQQAHRLQDSHHQAENDGEANVPPSGESDDDGFGGDFGGADDDDMDSLPAIHYNLNYELPAQTEATVTVPSLPMFVPETALKNERDTDEIKQIESEITRFTKSLKSDFRMFNVADQSAISKLSLEGMQQAWGLERQLIPQPSQLQTLQIKFEAVPKRVDMHRLKKVIWSALDSDVQVKNAERQQQITRNQENKELALTVKAEEDDTTQFSLTQPSQETSVLILPPTHSFRQSLDSLDGNLPPAQLRDTSVHLAFICLLHLANERNLTLQSGDDGDVVIQTEEEYTEKVELEAAVRRARQSRRRSRHGQN</sequence>
<feature type="compositionally biased region" description="Basic and acidic residues" evidence="11">
    <location>
        <begin position="655"/>
        <end position="670"/>
    </location>
</feature>
<proteinExistence type="inferred from homology"/>
<feature type="compositionally biased region" description="Basic and acidic residues" evidence="11">
    <location>
        <begin position="710"/>
        <end position="719"/>
    </location>
</feature>
<evidence type="ECO:0000256" key="7">
    <source>
        <dbReference type="ARBA" id="ARBA00022618"/>
    </source>
</evidence>
<evidence type="ECO:0000256" key="2">
    <source>
        <dbReference type="ARBA" id="ARBA00004496"/>
    </source>
</evidence>
<comment type="subcellular location">
    <subcellularLocation>
        <location evidence="1">Chromosome</location>
    </subcellularLocation>
    <subcellularLocation>
        <location evidence="2">Cytoplasm</location>
    </subcellularLocation>
</comment>
<feature type="compositionally biased region" description="Polar residues" evidence="11">
    <location>
        <begin position="290"/>
        <end position="305"/>
    </location>
</feature>
<evidence type="ECO:0000256" key="4">
    <source>
        <dbReference type="ARBA" id="ARBA00016065"/>
    </source>
</evidence>
<dbReference type="Pfam" id="PF05786">
    <property type="entry name" value="Cnd2"/>
    <property type="match status" value="2"/>
</dbReference>
<evidence type="ECO:0000313" key="13">
    <source>
        <dbReference type="Proteomes" id="UP001281761"/>
    </source>
</evidence>
<keyword evidence="8" id="KW-0498">Mitosis</keyword>
<feature type="compositionally biased region" description="Basic residues" evidence="11">
    <location>
        <begin position="481"/>
        <end position="491"/>
    </location>
</feature>
<feature type="region of interest" description="Disordered" evidence="11">
    <location>
        <begin position="405"/>
        <end position="429"/>
    </location>
</feature>
<feature type="region of interest" description="Disordered" evidence="11">
    <location>
        <begin position="654"/>
        <end position="679"/>
    </location>
</feature>
<keyword evidence="9" id="KW-0226">DNA condensation</keyword>
<organism evidence="12 13">
    <name type="scientific">Blattamonas nauphoetae</name>
    <dbReference type="NCBI Taxonomy" id="2049346"/>
    <lineage>
        <taxon>Eukaryota</taxon>
        <taxon>Metamonada</taxon>
        <taxon>Preaxostyla</taxon>
        <taxon>Oxymonadida</taxon>
        <taxon>Blattamonas</taxon>
    </lineage>
</organism>
<feature type="compositionally biased region" description="Polar residues" evidence="11">
    <location>
        <begin position="410"/>
        <end position="425"/>
    </location>
</feature>
<feature type="region of interest" description="Disordered" evidence="11">
    <location>
        <begin position="283"/>
        <end position="314"/>
    </location>
</feature>
<dbReference type="Proteomes" id="UP001281761">
    <property type="component" value="Unassembled WGS sequence"/>
</dbReference>
<keyword evidence="10" id="KW-0131">Cell cycle</keyword>
<dbReference type="PANTHER" id="PTHR13108:SF9">
    <property type="entry name" value="CONDENSIN COMPLEX SUBUNIT 2"/>
    <property type="match status" value="1"/>
</dbReference>
<comment type="caution">
    <text evidence="12">The sequence shown here is derived from an EMBL/GenBank/DDBJ whole genome shotgun (WGS) entry which is preliminary data.</text>
</comment>
<feature type="region of interest" description="Disordered" evidence="11">
    <location>
        <begin position="470"/>
        <end position="503"/>
    </location>
</feature>
<dbReference type="InterPro" id="IPR022816">
    <property type="entry name" value="Condensin_barren_su2"/>
</dbReference>
<comment type="similarity">
    <text evidence="3">Belongs to the CND2 (condensin subunit 2) family.</text>
</comment>